<dbReference type="AlphaFoldDB" id="A0A182T7L7"/>
<evidence type="ECO:0000256" key="1">
    <source>
        <dbReference type="SAM" id="SignalP"/>
    </source>
</evidence>
<proteinExistence type="predicted"/>
<sequence length="122" mass="13674">MNNPTDTSSRIMMMMLLLMMTMAVGSFFHFCFQPTTVLTDKEAANDPVPFVGGKQRTQLRTGGIPKSTRYGTRCRIKRTIHVDKTEIISFGKSSCVFVSCHVPKLKVGSSLQGLQEQWKNGR</sequence>
<protein>
    <submittedName>
        <fullName evidence="2">Uncharacterized protein</fullName>
    </submittedName>
</protein>
<dbReference type="VEuPathDB" id="VectorBase:AMAM021265"/>
<feature type="signal peptide" evidence="1">
    <location>
        <begin position="1"/>
        <end position="26"/>
    </location>
</feature>
<reference evidence="2" key="2">
    <citation type="submission" date="2020-05" db="UniProtKB">
        <authorList>
            <consortium name="EnsemblMetazoa"/>
        </authorList>
    </citation>
    <scope>IDENTIFICATION</scope>
    <source>
        <strain evidence="2">maculatus3</strain>
    </source>
</reference>
<name>A0A182T7L7_9DIPT</name>
<dbReference type="EnsemblMetazoa" id="AMAM021265-RA">
    <property type="protein sequence ID" value="AMAM021265-PA"/>
    <property type="gene ID" value="AMAM021265"/>
</dbReference>
<organism evidence="2 3">
    <name type="scientific">Anopheles maculatus</name>
    <dbReference type="NCBI Taxonomy" id="74869"/>
    <lineage>
        <taxon>Eukaryota</taxon>
        <taxon>Metazoa</taxon>
        <taxon>Ecdysozoa</taxon>
        <taxon>Arthropoda</taxon>
        <taxon>Hexapoda</taxon>
        <taxon>Insecta</taxon>
        <taxon>Pterygota</taxon>
        <taxon>Neoptera</taxon>
        <taxon>Endopterygota</taxon>
        <taxon>Diptera</taxon>
        <taxon>Nematocera</taxon>
        <taxon>Culicoidea</taxon>
        <taxon>Culicidae</taxon>
        <taxon>Anophelinae</taxon>
        <taxon>Anopheles</taxon>
        <taxon>Anopheles maculatus group</taxon>
    </lineage>
</organism>
<accession>A0A182T7L7</accession>
<evidence type="ECO:0000313" key="2">
    <source>
        <dbReference type="EnsemblMetazoa" id="AMAM021265-PA"/>
    </source>
</evidence>
<reference evidence="3" key="1">
    <citation type="submission" date="2013-09" db="EMBL/GenBank/DDBJ databases">
        <title>The Genome Sequence of Anopheles maculatus species B.</title>
        <authorList>
            <consortium name="The Broad Institute Genomics Platform"/>
            <person name="Neafsey D.E."/>
            <person name="Besansky N."/>
            <person name="Howell P."/>
            <person name="Walton C."/>
            <person name="Young S.K."/>
            <person name="Zeng Q."/>
            <person name="Gargeya S."/>
            <person name="Fitzgerald M."/>
            <person name="Haas B."/>
            <person name="Abouelleil A."/>
            <person name="Allen A.W."/>
            <person name="Alvarado L."/>
            <person name="Arachchi H.M."/>
            <person name="Berlin A.M."/>
            <person name="Chapman S.B."/>
            <person name="Gainer-Dewar J."/>
            <person name="Goldberg J."/>
            <person name="Griggs A."/>
            <person name="Gujja S."/>
            <person name="Hansen M."/>
            <person name="Howarth C."/>
            <person name="Imamovic A."/>
            <person name="Ireland A."/>
            <person name="Larimer J."/>
            <person name="McCowan C."/>
            <person name="Murphy C."/>
            <person name="Pearson M."/>
            <person name="Poon T.W."/>
            <person name="Priest M."/>
            <person name="Roberts A."/>
            <person name="Saif S."/>
            <person name="Shea T."/>
            <person name="Sisk P."/>
            <person name="Sykes S."/>
            <person name="Wortman J."/>
            <person name="Nusbaum C."/>
            <person name="Birren B."/>
        </authorList>
    </citation>
    <scope>NUCLEOTIDE SEQUENCE [LARGE SCALE GENOMIC DNA]</scope>
    <source>
        <strain evidence="3">maculatus3</strain>
    </source>
</reference>
<feature type="chain" id="PRO_5008136517" evidence="1">
    <location>
        <begin position="27"/>
        <end position="122"/>
    </location>
</feature>
<keyword evidence="1" id="KW-0732">Signal</keyword>
<keyword evidence="3" id="KW-1185">Reference proteome</keyword>
<evidence type="ECO:0000313" key="3">
    <source>
        <dbReference type="Proteomes" id="UP000075901"/>
    </source>
</evidence>
<dbReference type="Proteomes" id="UP000075901">
    <property type="component" value="Unassembled WGS sequence"/>
</dbReference>